<name>A0A5B7E7P7_PORTR</name>
<dbReference type="Proteomes" id="UP000324222">
    <property type="component" value="Unassembled WGS sequence"/>
</dbReference>
<dbReference type="EMBL" id="VSRR010001962">
    <property type="protein sequence ID" value="MPC28764.1"/>
    <property type="molecule type" value="Genomic_DNA"/>
</dbReference>
<reference evidence="1 2" key="1">
    <citation type="submission" date="2019-05" db="EMBL/GenBank/DDBJ databases">
        <title>Another draft genome of Portunus trituberculatus and its Hox gene families provides insights of decapod evolution.</title>
        <authorList>
            <person name="Jeong J.-H."/>
            <person name="Song I."/>
            <person name="Kim S."/>
            <person name="Choi T."/>
            <person name="Kim D."/>
            <person name="Ryu S."/>
            <person name="Kim W."/>
        </authorList>
    </citation>
    <scope>NUCLEOTIDE SEQUENCE [LARGE SCALE GENOMIC DNA]</scope>
    <source>
        <tissue evidence="1">Muscle</tissue>
    </source>
</reference>
<protein>
    <submittedName>
        <fullName evidence="1">Uncharacterized protein</fullName>
    </submittedName>
</protein>
<keyword evidence="2" id="KW-1185">Reference proteome</keyword>
<evidence type="ECO:0000313" key="2">
    <source>
        <dbReference type="Proteomes" id="UP000324222"/>
    </source>
</evidence>
<sequence>MAGDVRFAYCFIHVTVASVTHLTTRGTSTSHSQHLSMALAMRDDLPHPTSPCMMSGTQESLLRYLTEATKKIREGILTQQFPVRVHLEAGNALVEVWALYHPRQESVSEGLIKEHDGHDVGVAGLSCYRQRKVLIPPSFPSFFPDLSNKGTWEATLTGELAKTQFLEGVVVEVLVWDAPVQVHSVQLVALLHAVQPQLRGLARVGLLASCSLPYVNSPKYCTKKDGRIPWPDNSPYGQKTAYLGASSCAASVGTPDS</sequence>
<dbReference type="AlphaFoldDB" id="A0A5B7E7P7"/>
<evidence type="ECO:0000313" key="1">
    <source>
        <dbReference type="EMBL" id="MPC28764.1"/>
    </source>
</evidence>
<accession>A0A5B7E7P7</accession>
<organism evidence="1 2">
    <name type="scientific">Portunus trituberculatus</name>
    <name type="common">Swimming crab</name>
    <name type="synonym">Neptunus trituberculatus</name>
    <dbReference type="NCBI Taxonomy" id="210409"/>
    <lineage>
        <taxon>Eukaryota</taxon>
        <taxon>Metazoa</taxon>
        <taxon>Ecdysozoa</taxon>
        <taxon>Arthropoda</taxon>
        <taxon>Crustacea</taxon>
        <taxon>Multicrustacea</taxon>
        <taxon>Malacostraca</taxon>
        <taxon>Eumalacostraca</taxon>
        <taxon>Eucarida</taxon>
        <taxon>Decapoda</taxon>
        <taxon>Pleocyemata</taxon>
        <taxon>Brachyura</taxon>
        <taxon>Eubrachyura</taxon>
        <taxon>Portunoidea</taxon>
        <taxon>Portunidae</taxon>
        <taxon>Portuninae</taxon>
        <taxon>Portunus</taxon>
    </lineage>
</organism>
<comment type="caution">
    <text evidence="1">The sequence shown here is derived from an EMBL/GenBank/DDBJ whole genome shotgun (WGS) entry which is preliminary data.</text>
</comment>
<gene>
    <name evidence="1" type="ORF">E2C01_021975</name>
</gene>
<proteinExistence type="predicted"/>